<evidence type="ECO:0000256" key="5">
    <source>
        <dbReference type="ARBA" id="ARBA00022989"/>
    </source>
</evidence>
<feature type="transmembrane region" description="Helical" evidence="8">
    <location>
        <begin position="233"/>
        <end position="255"/>
    </location>
</feature>
<keyword evidence="10" id="KW-1185">Reference proteome</keyword>
<dbReference type="GO" id="GO:0008324">
    <property type="term" value="F:monoatomic cation transmembrane transporter activity"/>
    <property type="evidence" value="ECO:0007669"/>
    <property type="project" value="InterPro"/>
</dbReference>
<dbReference type="STRING" id="1221996.QY95_02454"/>
<accession>A0A0F5HRF8</accession>
<proteinExistence type="predicted"/>
<evidence type="ECO:0000256" key="1">
    <source>
        <dbReference type="ARBA" id="ARBA00004651"/>
    </source>
</evidence>
<evidence type="ECO:0000313" key="10">
    <source>
        <dbReference type="Proteomes" id="UP000031563"/>
    </source>
</evidence>
<evidence type="ECO:0000256" key="4">
    <source>
        <dbReference type="ARBA" id="ARBA00022692"/>
    </source>
</evidence>
<dbReference type="EMBL" id="JWIR02000043">
    <property type="protein sequence ID" value="KKB39014.1"/>
    <property type="molecule type" value="Genomic_DNA"/>
</dbReference>
<dbReference type="OrthoDB" id="9810952at2"/>
<evidence type="ECO:0000256" key="2">
    <source>
        <dbReference type="ARBA" id="ARBA00022448"/>
    </source>
</evidence>
<feature type="transmembrane region" description="Helical" evidence="8">
    <location>
        <begin position="15"/>
        <end position="35"/>
    </location>
</feature>
<accession>A0A0F5I037</accession>
<feature type="transmembrane region" description="Helical" evidence="8">
    <location>
        <begin position="316"/>
        <end position="334"/>
    </location>
</feature>
<evidence type="ECO:0000256" key="3">
    <source>
        <dbReference type="ARBA" id="ARBA00022475"/>
    </source>
</evidence>
<dbReference type="PANTHER" id="PTHR32024:SF4">
    <property type="entry name" value="KTR SYSTEM POTASSIUM UPTAKE PROTEIN D"/>
    <property type="match status" value="1"/>
</dbReference>
<keyword evidence="6" id="KW-0406">Ion transport</keyword>
<feature type="transmembrane region" description="Helical" evidence="8">
    <location>
        <begin position="47"/>
        <end position="69"/>
    </location>
</feature>
<sequence length="451" mass="49869">MKESKKIRLSKLSSFQLIVLLYLVGALFSTVLLMLPIAHKPGVDISFIDTMFVAVSALSVTGLTPVSIVNTFSTTGYVFILFILQVGGVGVMTFSSVVWIIFGKKIGIRERQLIMADQNRTDLAGLVKLMKEIFLLILAIEAVGAIILGVYFLPYYPSASEAFLHGLFGSISATTNGGFDITGQSLVIFADDYFVQFINMILIILGAIGFPVLVEVKNYLTYRGPIKFHFSLFTKLTTIVYAILAVFGAISIYLLERSHFFADKSWHESFFYSTFQSVAARSGGLTTLDLNEFSTATLLLLAILMFIGASPSSMGGGLRTTTFAIAILGVYFYARGKDTIKLFHREVHPIDLRRASVVMTTGFVIWFISIILLAFFEPDLPILKIVFEISSAFGTTGFSLGITDDLSTPSKLLIMTLMFIGRIGLFSLLFIIRGKTIKDTYHFPRERIFIG</sequence>
<evidence type="ECO:0000313" key="9">
    <source>
        <dbReference type="EMBL" id="KKB39014.1"/>
    </source>
</evidence>
<keyword evidence="2" id="KW-0813">Transport</keyword>
<dbReference type="GO" id="GO:0030001">
    <property type="term" value="P:metal ion transport"/>
    <property type="evidence" value="ECO:0007669"/>
    <property type="project" value="UniProtKB-ARBA"/>
</dbReference>
<comment type="subcellular location">
    <subcellularLocation>
        <location evidence="1">Cell membrane</location>
        <topology evidence="1">Multi-pass membrane protein</topology>
    </subcellularLocation>
</comment>
<keyword evidence="5 8" id="KW-1133">Transmembrane helix</keyword>
<comment type="caution">
    <text evidence="9">The sequence shown here is derived from an EMBL/GenBank/DDBJ whole genome shotgun (WGS) entry which is preliminary data.</text>
</comment>
<feature type="transmembrane region" description="Helical" evidence="8">
    <location>
        <begin position="412"/>
        <end position="432"/>
    </location>
</feature>
<dbReference type="GO" id="GO:0005886">
    <property type="term" value="C:plasma membrane"/>
    <property type="evidence" value="ECO:0007669"/>
    <property type="project" value="UniProtKB-SubCell"/>
</dbReference>
<evidence type="ECO:0000256" key="6">
    <source>
        <dbReference type="ARBA" id="ARBA00023065"/>
    </source>
</evidence>
<feature type="transmembrane region" description="Helical" evidence="8">
    <location>
        <begin position="193"/>
        <end position="213"/>
    </location>
</feature>
<dbReference type="Proteomes" id="UP000031563">
    <property type="component" value="Unassembled WGS sequence"/>
</dbReference>
<dbReference type="Pfam" id="PF02386">
    <property type="entry name" value="TrkH"/>
    <property type="match status" value="1"/>
</dbReference>
<dbReference type="PANTHER" id="PTHR32024">
    <property type="entry name" value="TRK SYSTEM POTASSIUM UPTAKE PROTEIN TRKG-RELATED"/>
    <property type="match status" value="1"/>
</dbReference>
<keyword evidence="4 8" id="KW-0812">Transmembrane</keyword>
<evidence type="ECO:0000256" key="7">
    <source>
        <dbReference type="ARBA" id="ARBA00023136"/>
    </source>
</evidence>
<feature type="transmembrane region" description="Helical" evidence="8">
    <location>
        <begin position="75"/>
        <end position="102"/>
    </location>
</feature>
<keyword evidence="3" id="KW-1003">Cell membrane</keyword>
<protein>
    <submittedName>
        <fullName evidence="9">Potassium uptake protein, integral membrane component, KtrB</fullName>
    </submittedName>
</protein>
<feature type="transmembrane region" description="Helical" evidence="8">
    <location>
        <begin position="355"/>
        <end position="376"/>
    </location>
</feature>
<dbReference type="AlphaFoldDB" id="A0A0F5HRF8"/>
<dbReference type="InterPro" id="IPR003445">
    <property type="entry name" value="Cat_transpt"/>
</dbReference>
<evidence type="ECO:0000256" key="8">
    <source>
        <dbReference type="SAM" id="Phobius"/>
    </source>
</evidence>
<gene>
    <name evidence="9" type="ORF">QY95_02454</name>
</gene>
<dbReference type="RefSeq" id="WP_039238342.1">
    <property type="nucleotide sequence ID" value="NZ_JWIR02000043.1"/>
</dbReference>
<keyword evidence="7 8" id="KW-0472">Membrane</keyword>
<reference evidence="9" key="1">
    <citation type="submission" date="2015-02" db="EMBL/GenBank/DDBJ databases">
        <title>Genome Assembly of Bacillaceae bacterium MTCC 8252.</title>
        <authorList>
            <person name="Verma A."/>
            <person name="Khatri I."/>
            <person name="Mual P."/>
            <person name="Subramanian S."/>
            <person name="Krishnamurthi S."/>
        </authorList>
    </citation>
    <scope>NUCLEOTIDE SEQUENCE [LARGE SCALE GENOMIC DNA]</scope>
    <source>
        <strain evidence="9">MTCC 8252</strain>
    </source>
</reference>
<feature type="transmembrane region" description="Helical" evidence="8">
    <location>
        <begin position="162"/>
        <end position="181"/>
    </location>
</feature>
<organism evidence="9 10">
    <name type="scientific">Bacillus thermotolerans</name>
    <name type="common">Quasibacillus thermotolerans</name>
    <dbReference type="NCBI Taxonomy" id="1221996"/>
    <lineage>
        <taxon>Bacteria</taxon>
        <taxon>Bacillati</taxon>
        <taxon>Bacillota</taxon>
        <taxon>Bacilli</taxon>
        <taxon>Bacillales</taxon>
        <taxon>Bacillaceae</taxon>
        <taxon>Bacillus</taxon>
    </lineage>
</organism>
<name>A0A0F5HRF8_BACTR</name>
<feature type="transmembrane region" description="Helical" evidence="8">
    <location>
        <begin position="133"/>
        <end position="156"/>
    </location>
</feature>